<gene>
    <name evidence="1" type="ORF">RMSM_00110</name>
</gene>
<sequence length="76" mass="8617">MVDVLRSGVIAASTIVFAKVDESVMATAAMQMPDRPTNATEFKSIAEQCNATTSLRRPNCHRRWRIIRRRKRSGVR</sequence>
<dbReference type="Proteomes" id="UP000011991">
    <property type="component" value="Unassembled WGS sequence"/>
</dbReference>
<comment type="caution">
    <text evidence="1">The sequence shown here is derived from an EMBL/GenBank/DDBJ whole genome shotgun (WGS) entry which is preliminary data.</text>
</comment>
<organism evidence="1 2">
    <name type="scientific">Rhodopirellula maiorica SM1</name>
    <dbReference type="NCBI Taxonomy" id="1265738"/>
    <lineage>
        <taxon>Bacteria</taxon>
        <taxon>Pseudomonadati</taxon>
        <taxon>Planctomycetota</taxon>
        <taxon>Planctomycetia</taxon>
        <taxon>Pirellulales</taxon>
        <taxon>Pirellulaceae</taxon>
        <taxon>Novipirellula</taxon>
    </lineage>
</organism>
<protein>
    <submittedName>
        <fullName evidence="1">Uncharacterized protein</fullName>
    </submittedName>
</protein>
<proteinExistence type="predicted"/>
<evidence type="ECO:0000313" key="1">
    <source>
        <dbReference type="EMBL" id="EMI22961.1"/>
    </source>
</evidence>
<dbReference type="PATRIC" id="fig|1265738.3.peg.114"/>
<reference evidence="1 2" key="1">
    <citation type="journal article" date="2013" name="Mar. Genomics">
        <title>Expression of sulfatases in Rhodopirellula baltica and the diversity of sulfatases in the genus Rhodopirellula.</title>
        <authorList>
            <person name="Wegner C.E."/>
            <person name="Richter-Heitmann T."/>
            <person name="Klindworth A."/>
            <person name="Klockow C."/>
            <person name="Richter M."/>
            <person name="Achstetter T."/>
            <person name="Glockner F.O."/>
            <person name="Harder J."/>
        </authorList>
    </citation>
    <scope>NUCLEOTIDE SEQUENCE [LARGE SCALE GENOMIC DNA]</scope>
    <source>
        <strain evidence="1 2">SM1</strain>
    </source>
</reference>
<evidence type="ECO:0000313" key="2">
    <source>
        <dbReference type="Proteomes" id="UP000011991"/>
    </source>
</evidence>
<accession>M5RUU3</accession>
<keyword evidence="2" id="KW-1185">Reference proteome</keyword>
<dbReference type="EMBL" id="ANOG01000012">
    <property type="protein sequence ID" value="EMI22961.1"/>
    <property type="molecule type" value="Genomic_DNA"/>
</dbReference>
<dbReference type="AlphaFoldDB" id="M5RUU3"/>
<name>M5RUU3_9BACT</name>